<proteinExistence type="predicted"/>
<sequence>MSGNSSDSESSCGWTIINHEGSDIETLHSEAEPCAEQSSDPCSALGEDVRPDATPPLADVCSNEVATSNVENLHSTSDQQGTAELLSYISPVQAEHPGEEGTVAEDSPCEAVSDDSDIVTLETPKVDEVGPEEEEVIPEDLSGNSDLNMSFSSSSQYTFSQPEAVFTSQPSEEDSSNDEASDDSGPVLRRRRSKKSVTSASECENRTSAEPPVAPAPRAWRWMSSGLNKCIILSLVIAISMGFGHFYGTIQILERQRYAEKIHENELNDMKDDLFQCQRDQETTIEHKEVVEQLTEDLEERQDMVLSLKGLMDKIAKENHILQQKQSDLKLEADDLSTSLKTTELQKKTLALENQHLRESLEKEEQTLSSLKEELRKLREQIRNLDEKGRHEIMMLENQKLKEHLKEERQKLRSFRTQKETLLNEAQLLRKELDNERRITDSLRVELEEISKRRSSATSFESDHEIEHLMDRLSELEKKLNFEQQRSDLWERLYIETKEQNEKLEARNSQQGTDQPKEGKSKDKTKKKGKDTFFNSVKDTFDAMKNSTKEFVRHHKEKIKQAKEAVKENLKKFSDSVKNTFRHFKDTTRGMFDKNRNRKHAERKREESKGARTVRHEYKPDAEKMYPNKATASRHQYEEPQDDPSSKQFEGTAAWKSNDEKVNNNPNKKGCSGVYDCAHQESISLFNKVLDPVRVEEFNDLMQVYLQEQVDNFQHWEELEQFINRFFPNGVFIHDQMLFTDFVKNVEDYLEDMKEYQTNTGGVFEDLDEFVYRHYFGNTYSTPYGPRKPERIIPYNAENKNHRKVEEKRQAQYKREGKWNKRANGRQMVNVEIELGQLPFDPKY</sequence>
<feature type="region of interest" description="Disordered" evidence="3">
    <location>
        <begin position="29"/>
        <end position="54"/>
    </location>
</feature>
<keyword evidence="6" id="KW-1185">Reference proteome</keyword>
<dbReference type="AlphaFoldDB" id="A0A8J6KEM5"/>
<evidence type="ECO:0000256" key="4">
    <source>
        <dbReference type="SAM" id="Phobius"/>
    </source>
</evidence>
<feature type="region of interest" description="Disordered" evidence="3">
    <location>
        <begin position="594"/>
        <end position="667"/>
    </location>
</feature>
<name>A0A8J6KEM5_ELECQ</name>
<evidence type="ECO:0000313" key="6">
    <source>
        <dbReference type="Proteomes" id="UP000770717"/>
    </source>
</evidence>
<protein>
    <recommendedName>
        <fullName evidence="7">Cell cycle progression protein 1</fullName>
    </recommendedName>
</protein>
<dbReference type="GO" id="GO:0016020">
    <property type="term" value="C:membrane"/>
    <property type="evidence" value="ECO:0007669"/>
    <property type="project" value="TreeGrafter"/>
</dbReference>
<feature type="compositionally biased region" description="Acidic residues" evidence="3">
    <location>
        <begin position="129"/>
        <end position="138"/>
    </location>
</feature>
<dbReference type="InterPro" id="IPR051990">
    <property type="entry name" value="CCPG1/PBIP1"/>
</dbReference>
<organism evidence="5 6">
    <name type="scientific">Eleutherodactylus coqui</name>
    <name type="common">Puerto Rican coqui</name>
    <dbReference type="NCBI Taxonomy" id="57060"/>
    <lineage>
        <taxon>Eukaryota</taxon>
        <taxon>Metazoa</taxon>
        <taxon>Chordata</taxon>
        <taxon>Craniata</taxon>
        <taxon>Vertebrata</taxon>
        <taxon>Euteleostomi</taxon>
        <taxon>Amphibia</taxon>
        <taxon>Batrachia</taxon>
        <taxon>Anura</taxon>
        <taxon>Neobatrachia</taxon>
        <taxon>Hyloidea</taxon>
        <taxon>Eleutherodactylidae</taxon>
        <taxon>Eleutherodactylinae</taxon>
        <taxon>Eleutherodactylus</taxon>
        <taxon>Eleutherodactylus</taxon>
    </lineage>
</organism>
<reference evidence="5" key="1">
    <citation type="thesis" date="2020" institute="ProQuest LLC" country="789 East Eisenhower Parkway, Ann Arbor, MI, USA">
        <title>Comparative Genomics and Chromosome Evolution.</title>
        <authorList>
            <person name="Mudd A.B."/>
        </authorList>
    </citation>
    <scope>NUCLEOTIDE SEQUENCE</scope>
    <source>
        <strain evidence="5">HN-11 Male</strain>
        <tissue evidence="5">Kidney and liver</tissue>
    </source>
</reference>
<evidence type="ECO:0000256" key="1">
    <source>
        <dbReference type="ARBA" id="ARBA00023054"/>
    </source>
</evidence>
<evidence type="ECO:0000313" key="5">
    <source>
        <dbReference type="EMBL" id="KAG9489381.1"/>
    </source>
</evidence>
<dbReference type="OrthoDB" id="9935772at2759"/>
<dbReference type="Gene3D" id="1.20.120.20">
    <property type="entry name" value="Apolipoprotein"/>
    <property type="match status" value="1"/>
</dbReference>
<evidence type="ECO:0008006" key="7">
    <source>
        <dbReference type="Google" id="ProtNLM"/>
    </source>
</evidence>
<dbReference type="EMBL" id="WNTK01000002">
    <property type="protein sequence ID" value="KAG9489381.1"/>
    <property type="molecule type" value="Genomic_DNA"/>
</dbReference>
<keyword evidence="1 2" id="KW-0175">Coiled coil</keyword>
<gene>
    <name evidence="5" type="ORF">GDO78_005392</name>
</gene>
<feature type="region of interest" description="Disordered" evidence="3">
    <location>
        <begin position="91"/>
        <end position="214"/>
    </location>
</feature>
<feature type="transmembrane region" description="Helical" evidence="4">
    <location>
        <begin position="230"/>
        <end position="248"/>
    </location>
</feature>
<keyword evidence="4" id="KW-0472">Membrane</keyword>
<feature type="compositionally biased region" description="Low complexity" evidence="3">
    <location>
        <begin position="142"/>
        <end position="161"/>
    </location>
</feature>
<dbReference type="PANTHER" id="PTHR28638">
    <property type="entry name" value="CELL CYCLE PROGRESSION PROTEIN 1"/>
    <property type="match status" value="1"/>
</dbReference>
<feature type="compositionally biased region" description="Basic and acidic residues" evidence="3">
    <location>
        <begin position="603"/>
        <end position="626"/>
    </location>
</feature>
<feature type="compositionally biased region" description="Acidic residues" evidence="3">
    <location>
        <begin position="171"/>
        <end position="182"/>
    </location>
</feature>
<feature type="compositionally biased region" description="Polar residues" evidence="3">
    <location>
        <begin position="196"/>
        <end position="208"/>
    </location>
</feature>
<dbReference type="PANTHER" id="PTHR28638:SF2">
    <property type="entry name" value="CELL CYCLE PROGRESSION PROTEIN 1"/>
    <property type="match status" value="1"/>
</dbReference>
<comment type="caution">
    <text evidence="5">The sequence shown here is derived from an EMBL/GenBank/DDBJ whole genome shotgun (WGS) entry which is preliminary data.</text>
</comment>
<feature type="region of interest" description="Disordered" evidence="3">
    <location>
        <begin position="501"/>
        <end position="531"/>
    </location>
</feature>
<feature type="coiled-coil region" evidence="2">
    <location>
        <begin position="347"/>
        <end position="439"/>
    </location>
</feature>
<evidence type="ECO:0000256" key="2">
    <source>
        <dbReference type="SAM" id="Coils"/>
    </source>
</evidence>
<keyword evidence="4" id="KW-1133">Transmembrane helix</keyword>
<evidence type="ECO:0000256" key="3">
    <source>
        <dbReference type="SAM" id="MobiDB-lite"/>
    </source>
</evidence>
<dbReference type="Proteomes" id="UP000770717">
    <property type="component" value="Unassembled WGS sequence"/>
</dbReference>
<accession>A0A8J6KEM5</accession>
<keyword evidence="4" id="KW-0812">Transmembrane</keyword>